<dbReference type="OrthoDB" id="428974at2759"/>
<dbReference type="GO" id="GO:0047372">
    <property type="term" value="F:monoacylglycerol lipase activity"/>
    <property type="evidence" value="ECO:0007669"/>
    <property type="project" value="UniProtKB-EC"/>
</dbReference>
<dbReference type="InterPro" id="IPR050266">
    <property type="entry name" value="AB_hydrolase_sf"/>
</dbReference>
<dbReference type="Pfam" id="PF12697">
    <property type="entry name" value="Abhydrolase_6"/>
    <property type="match status" value="1"/>
</dbReference>
<evidence type="ECO:0000256" key="5">
    <source>
        <dbReference type="ARBA" id="ARBA00046308"/>
    </source>
</evidence>
<dbReference type="AlphaFoldDB" id="A0A9W9ZVR4"/>
<dbReference type="GO" id="GO:0046464">
    <property type="term" value="P:acylglycerol catabolic process"/>
    <property type="evidence" value="ECO:0007669"/>
    <property type="project" value="TreeGrafter"/>
</dbReference>
<name>A0A9W9ZVR4_9CNID</name>
<dbReference type="PRINTS" id="PR00111">
    <property type="entry name" value="ABHYDROLASE"/>
</dbReference>
<gene>
    <name evidence="10" type="primary">ABHD8</name>
    <name evidence="10" type="ORF">OS493_035576</name>
</gene>
<dbReference type="PANTHER" id="PTHR43798:SF5">
    <property type="entry name" value="MONOACYLGLYCEROL LIPASE ABHD6"/>
    <property type="match status" value="1"/>
</dbReference>
<feature type="region of interest" description="Disordered" evidence="8">
    <location>
        <begin position="511"/>
        <end position="545"/>
    </location>
</feature>
<dbReference type="EC" id="3.1.1.23" evidence="2"/>
<evidence type="ECO:0000313" key="10">
    <source>
        <dbReference type="EMBL" id="KAJ7388792.1"/>
    </source>
</evidence>
<evidence type="ECO:0000256" key="7">
    <source>
        <dbReference type="ARBA" id="ARBA00049568"/>
    </source>
</evidence>
<evidence type="ECO:0000256" key="2">
    <source>
        <dbReference type="ARBA" id="ARBA00013254"/>
    </source>
</evidence>
<dbReference type="GO" id="GO:0031966">
    <property type="term" value="C:mitochondrial membrane"/>
    <property type="evidence" value="ECO:0007669"/>
    <property type="project" value="UniProtKB-SubCell"/>
</dbReference>
<evidence type="ECO:0000256" key="1">
    <source>
        <dbReference type="ARBA" id="ARBA00001613"/>
    </source>
</evidence>
<evidence type="ECO:0000256" key="4">
    <source>
        <dbReference type="ARBA" id="ARBA00037874"/>
    </source>
</evidence>
<dbReference type="InterPro" id="IPR000639">
    <property type="entry name" value="Epox_hydrolase-like"/>
</dbReference>
<reference evidence="10" key="1">
    <citation type="submission" date="2023-01" db="EMBL/GenBank/DDBJ databases">
        <title>Genome assembly of the deep-sea coral Lophelia pertusa.</title>
        <authorList>
            <person name="Herrera S."/>
            <person name="Cordes E."/>
        </authorList>
    </citation>
    <scope>NUCLEOTIDE SEQUENCE</scope>
    <source>
        <strain evidence="10">USNM1676648</strain>
        <tissue evidence="10">Polyp</tissue>
    </source>
</reference>
<dbReference type="EMBL" id="MU825450">
    <property type="protein sequence ID" value="KAJ7388792.1"/>
    <property type="molecule type" value="Genomic_DNA"/>
</dbReference>
<dbReference type="InterPro" id="IPR000073">
    <property type="entry name" value="AB_hydrolase_1"/>
</dbReference>
<dbReference type="SUPFAM" id="SSF53474">
    <property type="entry name" value="alpha/beta-Hydrolases"/>
    <property type="match status" value="1"/>
</dbReference>
<dbReference type="GO" id="GO:0031902">
    <property type="term" value="C:late endosome membrane"/>
    <property type="evidence" value="ECO:0007669"/>
    <property type="project" value="UniProtKB-SubCell"/>
</dbReference>
<dbReference type="GO" id="GO:0005765">
    <property type="term" value="C:lysosomal membrane"/>
    <property type="evidence" value="ECO:0007669"/>
    <property type="project" value="UniProtKB-SubCell"/>
</dbReference>
<feature type="compositionally biased region" description="Low complexity" evidence="8">
    <location>
        <begin position="530"/>
        <end position="545"/>
    </location>
</feature>
<dbReference type="Proteomes" id="UP001163046">
    <property type="component" value="Unassembled WGS sequence"/>
</dbReference>
<evidence type="ECO:0000256" key="8">
    <source>
        <dbReference type="SAM" id="MobiDB-lite"/>
    </source>
</evidence>
<feature type="domain" description="AB hydrolase-1" evidence="9">
    <location>
        <begin position="80"/>
        <end position="308"/>
    </location>
</feature>
<protein>
    <recommendedName>
        <fullName evidence="2">acylglycerol lipase</fullName>
        <ecNumber evidence="2">3.1.1.23</ecNumber>
    </recommendedName>
</protein>
<comment type="catalytic activity">
    <reaction evidence="1">
        <text>Hydrolyzes glycerol monoesters of long-chain fatty acids.</text>
        <dbReference type="EC" id="3.1.1.23"/>
    </reaction>
</comment>
<evidence type="ECO:0000256" key="3">
    <source>
        <dbReference type="ARBA" id="ARBA00037797"/>
    </source>
</evidence>
<comment type="subcellular location">
    <subcellularLocation>
        <location evidence="3">Late endosome membrane</location>
        <topology evidence="3">Single-pass type II membrane protein</topology>
    </subcellularLocation>
    <subcellularLocation>
        <location evidence="4">Lysosome membrane</location>
        <topology evidence="4">Single-pass type II membrane protein</topology>
    </subcellularLocation>
    <subcellularLocation>
        <location evidence="5">Mitochondrion membrane</location>
        <topology evidence="5">Single-pass type II membrane protein</topology>
    </subcellularLocation>
</comment>
<comment type="caution">
    <text evidence="10">The sequence shown here is derived from an EMBL/GenBank/DDBJ whole genome shotgun (WGS) entry which is preliminary data.</text>
</comment>
<evidence type="ECO:0000259" key="9">
    <source>
        <dbReference type="Pfam" id="PF12697"/>
    </source>
</evidence>
<accession>A0A9W9ZVR4</accession>
<evidence type="ECO:0000313" key="11">
    <source>
        <dbReference type="Proteomes" id="UP001163046"/>
    </source>
</evidence>
<dbReference type="Gene3D" id="3.40.50.1820">
    <property type="entry name" value="alpha/beta hydrolase"/>
    <property type="match status" value="1"/>
</dbReference>
<comment type="catalytic activity">
    <reaction evidence="6">
        <text>1-dodecanoylglycerol + H2O = dodecanoate + glycerol + H(+)</text>
        <dbReference type="Rhea" id="RHEA:44316"/>
        <dbReference type="ChEBI" id="CHEBI:15377"/>
        <dbReference type="ChEBI" id="CHEBI:15378"/>
        <dbReference type="ChEBI" id="CHEBI:17754"/>
        <dbReference type="ChEBI" id="CHEBI:18262"/>
        <dbReference type="ChEBI" id="CHEBI:75539"/>
    </reaction>
</comment>
<dbReference type="PRINTS" id="PR00412">
    <property type="entry name" value="EPOXHYDRLASE"/>
</dbReference>
<dbReference type="PANTHER" id="PTHR43798">
    <property type="entry name" value="MONOACYLGLYCEROL LIPASE"/>
    <property type="match status" value="1"/>
</dbReference>
<keyword evidence="11" id="KW-1185">Reference proteome</keyword>
<dbReference type="InterPro" id="IPR029058">
    <property type="entry name" value="AB_hydrolase_fold"/>
</dbReference>
<sequence>MCGAFGGHNQNRIVPVTDLTSERIEIRKGRWLRIVHYKPRLSISDSGISQEDIQSIRSVHSATSVTSGVGDPDYKKIIVIFFIHGVGGSADLWYEQLQYFCKAGYEVVAPDLLGHGQSSAPGNPANYEFSELSYDLINLFDRYHKKRNVLVGHSYGASFCAVIACERARLVSKMVLIAGGGPTPLVAPSCDMFCLPTPVLSCIKPVFLSVYERRAYNSQRARSMRKKVKAFSAPPFVLKAVMAGQIWEEGNERYHQELVVPALLIYGDQDQFVTLEEEQWMQEVIYNSSLEVVQDAGHMVMVESPARVNWLIHNFLQRDPTTRSLHTQSCDLSSRGSLHVATNNEITHDWNETGPLETVSGCFNAETRRRSSGMTLEPLDENLRDVRKSSRSSLNVPGNIGSARRLSEDVEVIIAASPPGSSEICLEIPQADNDSKHAPAADTGDTTIHAAASDGIHHSDSSLKDQRNTNENVNVLVTSSLSPSLGAVHIMRPLAGVAWTKNRTEAITKSRSSLRSFLKPKMQTGNEIGSQSAPSSPVSSRSAKF</sequence>
<proteinExistence type="predicted"/>
<evidence type="ECO:0000256" key="6">
    <source>
        <dbReference type="ARBA" id="ARBA00047662"/>
    </source>
</evidence>
<comment type="function">
    <text evidence="7">Lipase that preferentially hydrolysis medium-chain saturated monoacylglycerols including 2-arachidonoylglycerol. Through 2-arachidonoylglycerol degradation may regulate endocannabinoid signaling pathways. Also has a lysophosphatidyl lipase activity with a preference for lysophosphatidylglycerol among other lysophospholipids. Also able to degrade bis(monoacylglycero)phosphate (BMP) and constitutes the major enzyme for BMP catabolism. BMP, also known as lysobisphosphatidic acid, is enriched in late endosomes and lysosomes and plays a key role in the formation of intraluminal vesicles and in lipid sorting.</text>
</comment>
<organism evidence="10 11">
    <name type="scientific">Desmophyllum pertusum</name>
    <dbReference type="NCBI Taxonomy" id="174260"/>
    <lineage>
        <taxon>Eukaryota</taxon>
        <taxon>Metazoa</taxon>
        <taxon>Cnidaria</taxon>
        <taxon>Anthozoa</taxon>
        <taxon>Hexacorallia</taxon>
        <taxon>Scleractinia</taxon>
        <taxon>Caryophylliina</taxon>
        <taxon>Caryophylliidae</taxon>
        <taxon>Desmophyllum</taxon>
    </lineage>
</organism>